<dbReference type="Proteomes" id="UP000317371">
    <property type="component" value="Unassembled WGS sequence"/>
</dbReference>
<dbReference type="SUPFAM" id="SSF53335">
    <property type="entry name" value="S-adenosyl-L-methionine-dependent methyltransferases"/>
    <property type="match status" value="1"/>
</dbReference>
<comment type="caution">
    <text evidence="2">The sequence shown here is derived from an EMBL/GenBank/DDBJ whole genome shotgun (WGS) entry which is preliminary data.</text>
</comment>
<sequence length="235" mass="26138">MPRWIDDAMGRLCSRAYAWACQRLYHELAWAYDWVSLSVSAGRWPHWRRLALDFIGPGPGVELGFGTGALLAELTHRGIGPVIGVEPSWAMQQVTRRRFARCPQPPIRLQARAQALPLADASMDWVLATFPAPYILEEKTLDECRRVLRPPTGRLVVVGLWVDLTSPWRRLMPAFYGRPSSRQVSTWEARLVAAGFTPTWNEVVDGPARVAVLVANLAPGSQGVADGVSREARCV</sequence>
<accession>A0A540V9P5</accession>
<dbReference type="InterPro" id="IPR029063">
    <property type="entry name" value="SAM-dependent_MTases_sf"/>
</dbReference>
<dbReference type="InterPro" id="IPR013216">
    <property type="entry name" value="Methyltransf_11"/>
</dbReference>
<keyword evidence="2" id="KW-0808">Transferase</keyword>
<dbReference type="GO" id="GO:0032259">
    <property type="term" value="P:methylation"/>
    <property type="evidence" value="ECO:0007669"/>
    <property type="project" value="UniProtKB-KW"/>
</dbReference>
<feature type="domain" description="Methyltransferase type 11" evidence="1">
    <location>
        <begin position="62"/>
        <end position="150"/>
    </location>
</feature>
<dbReference type="GO" id="GO:0008757">
    <property type="term" value="F:S-adenosylmethionine-dependent methyltransferase activity"/>
    <property type="evidence" value="ECO:0007669"/>
    <property type="project" value="InterPro"/>
</dbReference>
<gene>
    <name evidence="2" type="ORF">FKZ61_21255</name>
</gene>
<keyword evidence="2" id="KW-0489">Methyltransferase</keyword>
<evidence type="ECO:0000259" key="1">
    <source>
        <dbReference type="Pfam" id="PF08241"/>
    </source>
</evidence>
<evidence type="ECO:0000313" key="2">
    <source>
        <dbReference type="EMBL" id="TQE93479.1"/>
    </source>
</evidence>
<dbReference type="CDD" id="cd02440">
    <property type="entry name" value="AdoMet_MTases"/>
    <property type="match status" value="1"/>
</dbReference>
<evidence type="ECO:0000313" key="3">
    <source>
        <dbReference type="Proteomes" id="UP000317371"/>
    </source>
</evidence>
<dbReference type="OrthoDB" id="156058at2"/>
<dbReference type="AlphaFoldDB" id="A0A540V9P5"/>
<proteinExistence type="predicted"/>
<dbReference type="InParanoid" id="A0A540V9P5"/>
<dbReference type="RefSeq" id="WP_141612181.1">
    <property type="nucleotide sequence ID" value="NZ_VIGC02000039.1"/>
</dbReference>
<protein>
    <submittedName>
        <fullName evidence="2">Class I SAM-dependent methyltransferase</fullName>
    </submittedName>
</protein>
<dbReference type="Gene3D" id="3.40.50.150">
    <property type="entry name" value="Vaccinia Virus protein VP39"/>
    <property type="match status" value="1"/>
</dbReference>
<organism evidence="2 3">
    <name type="scientific">Litorilinea aerophila</name>
    <dbReference type="NCBI Taxonomy" id="1204385"/>
    <lineage>
        <taxon>Bacteria</taxon>
        <taxon>Bacillati</taxon>
        <taxon>Chloroflexota</taxon>
        <taxon>Caldilineae</taxon>
        <taxon>Caldilineales</taxon>
        <taxon>Caldilineaceae</taxon>
        <taxon>Litorilinea</taxon>
    </lineage>
</organism>
<keyword evidence="3" id="KW-1185">Reference proteome</keyword>
<dbReference type="EMBL" id="VIGC01000039">
    <property type="protein sequence ID" value="TQE93479.1"/>
    <property type="molecule type" value="Genomic_DNA"/>
</dbReference>
<reference evidence="2 3" key="1">
    <citation type="submission" date="2019-06" db="EMBL/GenBank/DDBJ databases">
        <title>Genome sequence of Litorilinea aerophila BAA-2444.</title>
        <authorList>
            <person name="Maclea K.S."/>
            <person name="Maurais E.G."/>
            <person name="Iannazzi L.C."/>
        </authorList>
    </citation>
    <scope>NUCLEOTIDE SEQUENCE [LARGE SCALE GENOMIC DNA]</scope>
    <source>
        <strain evidence="2 3">ATCC BAA-2444</strain>
    </source>
</reference>
<dbReference type="Pfam" id="PF08241">
    <property type="entry name" value="Methyltransf_11"/>
    <property type="match status" value="1"/>
</dbReference>
<name>A0A540V9P5_9CHLR</name>